<feature type="compositionally biased region" description="Pro residues" evidence="4">
    <location>
        <begin position="34"/>
        <end position="55"/>
    </location>
</feature>
<dbReference type="GO" id="GO:0016281">
    <property type="term" value="C:eukaryotic translation initiation factor 4F complex"/>
    <property type="evidence" value="ECO:0007669"/>
    <property type="project" value="TreeGrafter"/>
</dbReference>
<dbReference type="PANTHER" id="PTHR23253:SF9">
    <property type="entry name" value="EUKARYOTIC TRANSLATION INITIATION FACTOR 4 GAMMA 2"/>
    <property type="match status" value="1"/>
</dbReference>
<dbReference type="GO" id="GO:0003729">
    <property type="term" value="F:mRNA binding"/>
    <property type="evidence" value="ECO:0007669"/>
    <property type="project" value="TreeGrafter"/>
</dbReference>
<dbReference type="InterPro" id="IPR003890">
    <property type="entry name" value="MIF4G-like_typ-3"/>
</dbReference>
<evidence type="ECO:0000313" key="6">
    <source>
        <dbReference type="EMBL" id="GFY90377.1"/>
    </source>
</evidence>
<keyword evidence="7" id="KW-1185">Reference proteome</keyword>
<evidence type="ECO:0000256" key="2">
    <source>
        <dbReference type="ARBA" id="ARBA00022540"/>
    </source>
</evidence>
<proteinExistence type="inferred from homology"/>
<feature type="compositionally biased region" description="Basic and acidic residues" evidence="4">
    <location>
        <begin position="163"/>
        <end position="187"/>
    </location>
</feature>
<dbReference type="GO" id="GO:0003743">
    <property type="term" value="F:translation initiation factor activity"/>
    <property type="evidence" value="ECO:0007669"/>
    <property type="project" value="UniProtKB-KW"/>
</dbReference>
<evidence type="ECO:0000256" key="3">
    <source>
        <dbReference type="ARBA" id="ARBA00022917"/>
    </source>
</evidence>
<dbReference type="Gene3D" id="1.25.40.180">
    <property type="match status" value="2"/>
</dbReference>
<evidence type="ECO:0000256" key="1">
    <source>
        <dbReference type="ARBA" id="ARBA00005775"/>
    </source>
</evidence>
<organism evidence="6 7">
    <name type="scientific">Actinidia rufa</name>
    <dbReference type="NCBI Taxonomy" id="165716"/>
    <lineage>
        <taxon>Eukaryota</taxon>
        <taxon>Viridiplantae</taxon>
        <taxon>Streptophyta</taxon>
        <taxon>Embryophyta</taxon>
        <taxon>Tracheophyta</taxon>
        <taxon>Spermatophyta</taxon>
        <taxon>Magnoliopsida</taxon>
        <taxon>eudicotyledons</taxon>
        <taxon>Gunneridae</taxon>
        <taxon>Pentapetalae</taxon>
        <taxon>asterids</taxon>
        <taxon>Ericales</taxon>
        <taxon>Actinidiaceae</taxon>
        <taxon>Actinidia</taxon>
    </lineage>
</organism>
<protein>
    <submittedName>
        <fullName evidence="6">Eukaryotic translation initiation factor 4G</fullName>
    </submittedName>
</protein>
<dbReference type="SUPFAM" id="SSF48371">
    <property type="entry name" value="ARM repeat"/>
    <property type="match status" value="2"/>
</dbReference>
<dbReference type="PANTHER" id="PTHR23253">
    <property type="entry name" value="EUKARYOTIC TRANSLATION INITIATION FACTOR 4 GAMMA"/>
    <property type="match status" value="1"/>
</dbReference>
<keyword evidence="2 6" id="KW-0396">Initiation factor</keyword>
<accession>A0A7J0EXQ8</accession>
<evidence type="ECO:0000256" key="4">
    <source>
        <dbReference type="SAM" id="MobiDB-lite"/>
    </source>
</evidence>
<reference evidence="6 7" key="1">
    <citation type="submission" date="2019-07" db="EMBL/GenBank/DDBJ databases">
        <title>De Novo Assembly of kiwifruit Actinidia rufa.</title>
        <authorList>
            <person name="Sugita-Konishi S."/>
            <person name="Sato K."/>
            <person name="Mori E."/>
            <person name="Abe Y."/>
            <person name="Kisaki G."/>
            <person name="Hamano K."/>
            <person name="Suezawa K."/>
            <person name="Otani M."/>
            <person name="Fukuda T."/>
            <person name="Manabe T."/>
            <person name="Gomi K."/>
            <person name="Tabuchi M."/>
            <person name="Akimitsu K."/>
            <person name="Kataoka I."/>
        </authorList>
    </citation>
    <scope>NUCLEOTIDE SEQUENCE [LARGE SCALE GENOMIC DNA]</scope>
    <source>
        <strain evidence="7">cv. Fuchu</strain>
    </source>
</reference>
<comment type="similarity">
    <text evidence="1">Belongs to the eukaryotic initiation factor 4G family.</text>
</comment>
<feature type="region of interest" description="Disordered" evidence="4">
    <location>
        <begin position="329"/>
        <end position="354"/>
    </location>
</feature>
<evidence type="ECO:0000313" key="7">
    <source>
        <dbReference type="Proteomes" id="UP000585474"/>
    </source>
</evidence>
<keyword evidence="3" id="KW-0648">Protein biosynthesis</keyword>
<feature type="domain" description="MIF4G" evidence="5">
    <location>
        <begin position="232"/>
        <end position="438"/>
    </location>
</feature>
<feature type="region of interest" description="Disordered" evidence="4">
    <location>
        <begin position="1"/>
        <end position="55"/>
    </location>
</feature>
<dbReference type="AlphaFoldDB" id="A0A7J0EXQ8"/>
<feature type="compositionally biased region" description="Polar residues" evidence="4">
    <location>
        <begin position="7"/>
        <end position="28"/>
    </location>
</feature>
<dbReference type="OrthoDB" id="514777at2759"/>
<comment type="caution">
    <text evidence="6">The sequence shown here is derived from an EMBL/GenBank/DDBJ whole genome shotgun (WGS) entry which is preliminary data.</text>
</comment>
<name>A0A7J0EXQ8_9ERIC</name>
<dbReference type="InterPro" id="IPR016024">
    <property type="entry name" value="ARM-type_fold"/>
</dbReference>
<feature type="region of interest" description="Disordered" evidence="4">
    <location>
        <begin position="151"/>
        <end position="200"/>
    </location>
</feature>
<gene>
    <name evidence="6" type="ORF">Acr_07g0005740</name>
</gene>
<dbReference type="SMART" id="SM00543">
    <property type="entry name" value="MIF4G"/>
    <property type="match status" value="1"/>
</dbReference>
<sequence>MPPLIIPSSTSLYIHPSNRPQPAATSPILSPASPTNPLPSPPPPSAILVTTPPPTSSSPLPPVAPFFFSLYVDRIQKNLKILRLDLVKKNHKLGPDSSRAVPTFPISSVPKQQILRMDGGAGNQSNTGVANQICRFEIASDIADLMASNVNVSREPHPSPGRIIDRQPVDYQPDRRGSGMGDDDKWSKSPGPLASGWDPRMDNYGGNFRPGQGGNYGVLRNPRAQAPTQCAGGILSGPMRSLGSQRGIQWNTPDSERWQRATTFQKGLIPSPQTPLQIFDKALMEPTFCEMYANLCYRLARELPDFSEDNKKITFKRVLLNKCQEEFERGEREQQEADRADQEGEVKQSEEQREEKRLQARRRRMLGNIRLIGELYKNGMLTERIMHESQLERLLTIPKPRNTLIHIFDMMARLSNNMKLSSGVRFMLKDAIDLRKNKWQQRRKVEGPKKIKEVHRDAGQERQVQAGRLTLGQTLWFWAIRISAWKIRHSFENRTLSVTLPQRAVGEGSNTLGPQGGLAKGMSIIGQPSILNTSVSERMVYGREDLMPSAKDEKEVAQCVKDLNSPGYYPTMISIWVTDSFERKDMERDLLAKLLINLSKSREGMFESVLATLEDAVNDAPKAGEISRSTPCQSGEEHGSLVESGLAAEVVGTILETIKSEKGDSVVNEIRASSSLKLEKFRHPDPKRSGRLDKFI</sequence>
<evidence type="ECO:0000259" key="5">
    <source>
        <dbReference type="SMART" id="SM00543"/>
    </source>
</evidence>
<dbReference type="Proteomes" id="UP000585474">
    <property type="component" value="Unassembled WGS sequence"/>
</dbReference>
<dbReference type="EMBL" id="BJWL01000007">
    <property type="protein sequence ID" value="GFY90377.1"/>
    <property type="molecule type" value="Genomic_DNA"/>
</dbReference>
<dbReference type="Pfam" id="PF02854">
    <property type="entry name" value="MIF4G"/>
    <property type="match status" value="1"/>
</dbReference>